<keyword evidence="3" id="KW-0508">mRNA splicing</keyword>
<dbReference type="eggNOG" id="KOG0120">
    <property type="taxonomic scope" value="Eukaryota"/>
</dbReference>
<feature type="compositionally biased region" description="Basic and acidic residues" evidence="5">
    <location>
        <begin position="187"/>
        <end position="207"/>
    </location>
</feature>
<evidence type="ECO:0000256" key="3">
    <source>
        <dbReference type="ARBA" id="ARBA00023187"/>
    </source>
</evidence>
<dbReference type="SUPFAM" id="SSF54928">
    <property type="entry name" value="RNA-binding domain, RBD"/>
    <property type="match status" value="2"/>
</dbReference>
<evidence type="ECO:0000256" key="4">
    <source>
        <dbReference type="PROSITE-ProRule" id="PRU00176"/>
    </source>
</evidence>
<protein>
    <recommendedName>
        <fullName evidence="6">RRM domain-containing protein</fullName>
    </recommendedName>
</protein>
<feature type="region of interest" description="Disordered" evidence="5">
    <location>
        <begin position="361"/>
        <end position="382"/>
    </location>
</feature>
<dbReference type="InterPro" id="IPR035979">
    <property type="entry name" value="RBD_domain_sf"/>
</dbReference>
<feature type="compositionally biased region" description="Basic and acidic residues" evidence="5">
    <location>
        <begin position="293"/>
        <end position="324"/>
    </location>
</feature>
<evidence type="ECO:0000256" key="1">
    <source>
        <dbReference type="ARBA" id="ARBA00022664"/>
    </source>
</evidence>
<reference evidence="7" key="3">
    <citation type="submission" date="2015-04" db="UniProtKB">
        <authorList>
            <consortium name="EnsemblPlants"/>
        </authorList>
    </citation>
    <scope>IDENTIFICATION</scope>
</reference>
<dbReference type="InterPro" id="IPR012677">
    <property type="entry name" value="Nucleotide-bd_a/b_plait_sf"/>
</dbReference>
<dbReference type="GO" id="GO:0006397">
    <property type="term" value="P:mRNA processing"/>
    <property type="evidence" value="ECO:0007669"/>
    <property type="project" value="UniProtKB-KW"/>
</dbReference>
<dbReference type="HOGENOM" id="CLU_012807_0_0_1"/>
<dbReference type="InterPro" id="IPR000504">
    <property type="entry name" value="RRM_dom"/>
</dbReference>
<feature type="compositionally biased region" description="Basic and acidic residues" evidence="5">
    <location>
        <begin position="59"/>
        <end position="151"/>
    </location>
</feature>
<reference evidence="8" key="2">
    <citation type="submission" date="2013-12" db="EMBL/GenBank/DDBJ databases">
        <authorList>
            <person name="Yu Y."/>
            <person name="Lee S."/>
            <person name="de Baynast K."/>
            <person name="Wissotski M."/>
            <person name="Liu L."/>
            <person name="Talag J."/>
            <person name="Goicoechea J."/>
            <person name="Angelova A."/>
            <person name="Jetty R."/>
            <person name="Kudrna D."/>
            <person name="Golser W."/>
            <person name="Rivera L."/>
            <person name="Zhang J."/>
            <person name="Wing R."/>
        </authorList>
    </citation>
    <scope>NUCLEOTIDE SEQUENCE</scope>
</reference>
<organism evidence="7 8">
    <name type="scientific">Leersia perrieri</name>
    <dbReference type="NCBI Taxonomy" id="77586"/>
    <lineage>
        <taxon>Eukaryota</taxon>
        <taxon>Viridiplantae</taxon>
        <taxon>Streptophyta</taxon>
        <taxon>Embryophyta</taxon>
        <taxon>Tracheophyta</taxon>
        <taxon>Spermatophyta</taxon>
        <taxon>Magnoliopsida</taxon>
        <taxon>Liliopsida</taxon>
        <taxon>Poales</taxon>
        <taxon>Poaceae</taxon>
        <taxon>BOP clade</taxon>
        <taxon>Oryzoideae</taxon>
        <taxon>Oryzeae</taxon>
        <taxon>Oryzinae</taxon>
        <taxon>Leersia</taxon>
    </lineage>
</organism>
<proteinExistence type="predicted"/>
<feature type="domain" description="RRM" evidence="6">
    <location>
        <begin position="466"/>
        <end position="550"/>
    </location>
</feature>
<dbReference type="EnsemblPlants" id="LPERR03G02730.1">
    <property type="protein sequence ID" value="LPERR03G02730.1"/>
    <property type="gene ID" value="LPERR03G02730"/>
</dbReference>
<feature type="compositionally biased region" description="Basic and acidic residues" evidence="5">
    <location>
        <begin position="158"/>
        <end position="176"/>
    </location>
</feature>
<name>A0A0D9VPB3_9ORYZ</name>
<accession>A0A0D9VPB3</accession>
<feature type="compositionally biased region" description="Basic and acidic residues" evidence="5">
    <location>
        <begin position="239"/>
        <end position="286"/>
    </location>
</feature>
<dbReference type="PANTHER" id="PTHR23139">
    <property type="entry name" value="RNA-BINDING PROTEIN"/>
    <property type="match status" value="1"/>
</dbReference>
<dbReference type="FunFam" id="3.30.70.330:FF:001205">
    <property type="entry name" value="RNA-binding (RRM/RBD/RNP motifs) family protein"/>
    <property type="match status" value="1"/>
</dbReference>
<feature type="compositionally biased region" description="Basic and acidic residues" evidence="5">
    <location>
        <begin position="32"/>
        <end position="50"/>
    </location>
</feature>
<dbReference type="Gramene" id="LPERR03G02730.1">
    <property type="protein sequence ID" value="LPERR03G02730.1"/>
    <property type="gene ID" value="LPERR03G02730"/>
</dbReference>
<keyword evidence="8" id="KW-1185">Reference proteome</keyword>
<dbReference type="FunFam" id="3.30.70.330:FF:000879">
    <property type="entry name" value="Splicing factor U2af large subunit A"/>
    <property type="match status" value="1"/>
</dbReference>
<evidence type="ECO:0000313" key="8">
    <source>
        <dbReference type="Proteomes" id="UP000032180"/>
    </source>
</evidence>
<dbReference type="GO" id="GO:0008380">
    <property type="term" value="P:RNA splicing"/>
    <property type="evidence" value="ECO:0007669"/>
    <property type="project" value="UniProtKB-KW"/>
</dbReference>
<dbReference type="SMART" id="SM00360">
    <property type="entry name" value="RRM"/>
    <property type="match status" value="2"/>
</dbReference>
<evidence type="ECO:0000256" key="5">
    <source>
        <dbReference type="SAM" id="MobiDB-lite"/>
    </source>
</evidence>
<feature type="compositionally biased region" description="Basic and acidic residues" evidence="5">
    <location>
        <begin position="223"/>
        <end position="232"/>
    </location>
</feature>
<feature type="region of interest" description="Disordered" evidence="5">
    <location>
        <begin position="1"/>
        <end position="347"/>
    </location>
</feature>
<dbReference type="PROSITE" id="PS50102">
    <property type="entry name" value="RRM"/>
    <property type="match status" value="1"/>
</dbReference>
<keyword evidence="1" id="KW-0507">mRNA processing</keyword>
<reference evidence="7 8" key="1">
    <citation type="submission" date="2012-08" db="EMBL/GenBank/DDBJ databases">
        <title>Oryza genome evolution.</title>
        <authorList>
            <person name="Wing R.A."/>
        </authorList>
    </citation>
    <scope>NUCLEOTIDE SEQUENCE</scope>
</reference>
<dbReference type="Proteomes" id="UP000032180">
    <property type="component" value="Chromosome 3"/>
</dbReference>
<feature type="compositionally biased region" description="Basic and acidic residues" evidence="5">
    <location>
        <begin position="911"/>
        <end position="920"/>
    </location>
</feature>
<feature type="region of interest" description="Disordered" evidence="5">
    <location>
        <begin position="888"/>
        <end position="938"/>
    </location>
</feature>
<dbReference type="Gene3D" id="3.30.70.330">
    <property type="match status" value="5"/>
</dbReference>
<evidence type="ECO:0000313" key="7">
    <source>
        <dbReference type="EnsemblPlants" id="LPERR03G02730.1"/>
    </source>
</evidence>
<keyword evidence="2 4" id="KW-0694">RNA-binding</keyword>
<dbReference type="GO" id="GO:0003723">
    <property type="term" value="F:RNA binding"/>
    <property type="evidence" value="ECO:0007669"/>
    <property type="project" value="UniProtKB-UniRule"/>
</dbReference>
<dbReference type="AlphaFoldDB" id="A0A0D9VPB3"/>
<evidence type="ECO:0000256" key="2">
    <source>
        <dbReference type="ARBA" id="ARBA00022884"/>
    </source>
</evidence>
<evidence type="ECO:0000259" key="6">
    <source>
        <dbReference type="PROSITE" id="PS50102"/>
    </source>
</evidence>
<sequence length="1000" mass="111079">MSRRVHHEKDSGRVTSYGTAARTRPLSIQDIMSRREKKNASEAKKTKEGLEETSNCKSNHLEPGRGSKSRKDPKNMPVEGSKKDNRDRPGEGSKKDDMRHMPREEHKKDNSRHTPREVSKKDYLKDSPKDSSKIDNLKVRVKVPSKDDQRDTRKKGSKKEQSSTKDESHLVEKDKGNPMSVRVGKSRGGDHAEITARSSDATKHESQKGTGKRWIDEPVGNDGIKERSERRTDGKRKGRDFDDEKSSQVDRPTLKKQDAARLQDHKHFDRKDGRKEHAKQYHEEPRSKRRRSTSRDHDLRRHDRSVSPSSREQRHSYRGHDHDYYPPYHSVDKSRRKHAETERHRTSWNAGYSGGSYRRYESHLGGYSPRKRKTAPKDEKTTIKTASPVIRSPEKKSVTWDQPPVAADQSNFVTTLQPAVSQMDSAVSVNLTTSKQDKNTTIGTLFAGSSLAVDSVQLTQATRPLRRLHIENLPSSATEDMLIGCLNEFLLSSSVSHIQRSKQPCLSCVINKDKRQAFVEFLTPEDATATLSFDGRSFGGSSLKIRRPKEYVEMADREAKDLLSRLPGVMPILCDSYFFQNYWLLITLLAESLWCSVDGIIRKTSCTTWFNFEHVAPKKPSEEIKVISDVVADSPHKIFIAGISGVISSEMLMEIASSFGPLAAYRFLFNEDLGGACAFLEYIDHSITSKACAGLNGMKLGGCILTAVHVFPNPPEQAGKEASPFYGIPDSAKSLLEDPTKVLQLKNVIDQEEHFLLSKSELEEILEDVRVECARFGAVKSINVVEYPSSSNKTADIISEPEDGPPAKVETNECAGHVNCTETGDIPDHSIIEVQDSAKLDTDSIPKGQDHKELGILDKGDACAGQSAEADHTDSMDAQDDVHAVDDDTLEKGDADPGSSEICCSTAPGDGADKSGRENEQQGGTVVSENNTEKAPAVDAKDNALASNTSALEAGCILVEFLRKEAACMAAHSLHGRSFGSRFVSAGYAPHDLYLQKYPR</sequence>
<feature type="compositionally biased region" description="Polar residues" evidence="5">
    <location>
        <begin position="921"/>
        <end position="930"/>
    </location>
</feature>
<dbReference type="STRING" id="77586.A0A0D9VPB3"/>